<dbReference type="InterPro" id="IPR009091">
    <property type="entry name" value="RCC1/BLIP-II"/>
</dbReference>
<accession>A0A061JA68</accession>
<feature type="transmembrane region" description="Helical" evidence="4">
    <location>
        <begin position="398"/>
        <end position="420"/>
    </location>
</feature>
<dbReference type="AlphaFoldDB" id="A0A061JA68"/>
<evidence type="ECO:0000256" key="3">
    <source>
        <dbReference type="PROSITE-ProRule" id="PRU00235"/>
    </source>
</evidence>
<dbReference type="PRINTS" id="PR00633">
    <property type="entry name" value="RCCNDNSATION"/>
</dbReference>
<dbReference type="Proteomes" id="UP000031737">
    <property type="component" value="Unassembled WGS sequence"/>
</dbReference>
<dbReference type="EMBL" id="AUPL01001273">
    <property type="protein sequence ID" value="ESL10986.1"/>
    <property type="molecule type" value="Genomic_DNA"/>
</dbReference>
<dbReference type="PANTHER" id="PTHR45982:SF1">
    <property type="entry name" value="REGULATOR OF CHROMOSOME CONDENSATION"/>
    <property type="match status" value="1"/>
</dbReference>
<name>A0A061JA68_TRYRA</name>
<keyword evidence="4" id="KW-1133">Transmembrane helix</keyword>
<sequence>MYSLLIIIVIILLSGREGMPFLATAGANHYAQLGREGDTSFFEVLDIENDFVQVCCGARYTLAVTRSGSVYGWGLNESGQLALPAPIVKRPTLINTCSNGRIVKVSCGESHSLFLTSSGEIYCCGDGSCGQRGDGTFHSKCFELSRALLNETARDVFCGARTSFAITDDGDLFGWGETTSGMLGAKAWPTPTLSVPTRLSVGPPRTRIAWGVASRNFAIVITTKGEILGAGSNSDGQLGIADSCTYTWRPIRDVGRVSLVACGCRHTLCYQVEKKRCIVLSDQPGSFSLPNPTGLAAGEDNVFACVDGGRSLLVYGHNRNGQLGVGDIPNVEKLTQVALPIKANVVMVSCGRKHTCLLLSGEEVHRGNYTVFMEDSAIAEGDLSRNKRMVTNWKRLSFGWECTATSVTALIVGVLVARFYDYHR</sequence>
<dbReference type="OrthoDB" id="10253607at2759"/>
<dbReference type="PANTHER" id="PTHR45982">
    <property type="entry name" value="REGULATOR OF CHROMOSOME CONDENSATION"/>
    <property type="match status" value="1"/>
</dbReference>
<keyword evidence="5" id="KW-0732">Signal</keyword>
<protein>
    <submittedName>
        <fullName evidence="7">Regulator of chromosome condensation (RCC1)</fullName>
    </submittedName>
</protein>
<keyword evidence="8" id="KW-1185">Reference proteome</keyword>
<evidence type="ECO:0000256" key="4">
    <source>
        <dbReference type="SAM" id="Phobius"/>
    </source>
</evidence>
<dbReference type="Pfam" id="PF25390">
    <property type="entry name" value="WD40_RLD"/>
    <property type="match status" value="1"/>
</dbReference>
<organism evidence="7 8">
    <name type="scientific">Trypanosoma rangeli SC58</name>
    <dbReference type="NCBI Taxonomy" id="429131"/>
    <lineage>
        <taxon>Eukaryota</taxon>
        <taxon>Discoba</taxon>
        <taxon>Euglenozoa</taxon>
        <taxon>Kinetoplastea</taxon>
        <taxon>Metakinetoplastina</taxon>
        <taxon>Trypanosomatida</taxon>
        <taxon>Trypanosomatidae</taxon>
        <taxon>Trypanosoma</taxon>
        <taxon>Herpetosoma</taxon>
    </lineage>
</organism>
<dbReference type="Pfam" id="PF00415">
    <property type="entry name" value="RCC1"/>
    <property type="match status" value="1"/>
</dbReference>
<dbReference type="GO" id="GO:0005737">
    <property type="term" value="C:cytoplasm"/>
    <property type="evidence" value="ECO:0007669"/>
    <property type="project" value="TreeGrafter"/>
</dbReference>
<dbReference type="SUPFAM" id="SSF50985">
    <property type="entry name" value="RCC1/BLIP-II"/>
    <property type="match status" value="2"/>
</dbReference>
<comment type="caution">
    <text evidence="7">The sequence shown here is derived from an EMBL/GenBank/DDBJ whole genome shotgun (WGS) entry which is preliminary data.</text>
</comment>
<feature type="repeat" description="RCC1" evidence="3">
    <location>
        <begin position="225"/>
        <end position="273"/>
    </location>
</feature>
<dbReference type="VEuPathDB" id="TriTrypDB:TRSC58_01273"/>
<gene>
    <name evidence="7" type="ORF">TRSC58_01273</name>
</gene>
<evidence type="ECO:0000259" key="6">
    <source>
        <dbReference type="Pfam" id="PF25390"/>
    </source>
</evidence>
<evidence type="ECO:0000256" key="2">
    <source>
        <dbReference type="ARBA" id="ARBA00022737"/>
    </source>
</evidence>
<reference evidence="7 8" key="1">
    <citation type="submission" date="2013-07" db="EMBL/GenBank/DDBJ databases">
        <authorList>
            <person name="Stoco P.H."/>
            <person name="Wagner G."/>
            <person name="Gerber A."/>
            <person name="Zaha A."/>
            <person name="Thompson C."/>
            <person name="Bartholomeu D.C."/>
            <person name="Luckemeyer D.D."/>
            <person name="Bahia D."/>
            <person name="Loreto E."/>
            <person name="Prestes E.B."/>
            <person name="Lima F.M."/>
            <person name="Rodrigues-Luiz G."/>
            <person name="Vallejo G.A."/>
            <person name="Filho J.F."/>
            <person name="Monteiro K.M."/>
            <person name="Tyler K.M."/>
            <person name="de Almeida L.G."/>
            <person name="Ortiz M.F."/>
            <person name="Siervo M.A."/>
            <person name="de Moraes M.H."/>
            <person name="Cunha O.L."/>
            <person name="Mendonca-Neto R."/>
            <person name="Silva R."/>
            <person name="Teixeira S.M."/>
            <person name="Murta S.M."/>
            <person name="Sincero T.C."/>
            <person name="Mendes T.A."/>
            <person name="Urmenyi T.P."/>
            <person name="Silva V.G."/>
            <person name="da Rocha W.D."/>
            <person name="Andersson B."/>
            <person name="Romanha A.J."/>
            <person name="Steindel M."/>
            <person name="de Vasconcelos A.T."/>
            <person name="Grisard E.C."/>
        </authorList>
    </citation>
    <scope>NUCLEOTIDE SEQUENCE [LARGE SCALE GENOMIC DNA]</scope>
    <source>
        <strain evidence="7 8">SC58</strain>
    </source>
</reference>
<feature type="chain" id="PRO_5001601464" evidence="5">
    <location>
        <begin position="19"/>
        <end position="424"/>
    </location>
</feature>
<keyword evidence="2" id="KW-0677">Repeat</keyword>
<feature type="repeat" description="RCC1" evidence="3">
    <location>
        <begin position="310"/>
        <end position="361"/>
    </location>
</feature>
<keyword evidence="1" id="KW-0344">Guanine-nucleotide releasing factor</keyword>
<proteinExistence type="predicted"/>
<dbReference type="InterPro" id="IPR000408">
    <property type="entry name" value="Reg_chr_condens"/>
</dbReference>
<feature type="domain" description="RCC1-like" evidence="6">
    <location>
        <begin position="23"/>
        <end position="272"/>
    </location>
</feature>
<dbReference type="GO" id="GO:0005085">
    <property type="term" value="F:guanyl-nucleotide exchange factor activity"/>
    <property type="evidence" value="ECO:0007669"/>
    <property type="project" value="TreeGrafter"/>
</dbReference>
<dbReference type="InterPro" id="IPR051553">
    <property type="entry name" value="Ran_GTPase-activating"/>
</dbReference>
<dbReference type="InterPro" id="IPR058923">
    <property type="entry name" value="RCC1-like_dom"/>
</dbReference>
<dbReference type="PROSITE" id="PS00626">
    <property type="entry name" value="RCC1_2"/>
    <property type="match status" value="1"/>
</dbReference>
<evidence type="ECO:0000256" key="1">
    <source>
        <dbReference type="ARBA" id="ARBA00022658"/>
    </source>
</evidence>
<dbReference type="Gene3D" id="2.130.10.30">
    <property type="entry name" value="Regulator of chromosome condensation 1/beta-lactamase-inhibitor protein II"/>
    <property type="match status" value="3"/>
</dbReference>
<evidence type="ECO:0000313" key="8">
    <source>
        <dbReference type="Proteomes" id="UP000031737"/>
    </source>
</evidence>
<feature type="signal peptide" evidence="5">
    <location>
        <begin position="1"/>
        <end position="18"/>
    </location>
</feature>
<keyword evidence="4" id="KW-0812">Transmembrane</keyword>
<feature type="repeat" description="RCC1" evidence="3">
    <location>
        <begin position="68"/>
        <end position="118"/>
    </location>
</feature>
<keyword evidence="4" id="KW-0472">Membrane</keyword>
<evidence type="ECO:0000256" key="5">
    <source>
        <dbReference type="SAM" id="SignalP"/>
    </source>
</evidence>
<dbReference type="PROSITE" id="PS50012">
    <property type="entry name" value="RCC1_3"/>
    <property type="match status" value="3"/>
</dbReference>
<evidence type="ECO:0000313" key="7">
    <source>
        <dbReference type="EMBL" id="ESL10986.1"/>
    </source>
</evidence>